<dbReference type="AlphaFoldDB" id="A0A1E4SWD3"/>
<dbReference type="OrthoDB" id="4082176at2759"/>
<evidence type="ECO:0000256" key="1">
    <source>
        <dbReference type="ARBA" id="ARBA00003033"/>
    </source>
</evidence>
<evidence type="ECO:0000313" key="6">
    <source>
        <dbReference type="EMBL" id="ODV83805.1"/>
    </source>
</evidence>
<dbReference type="InterPro" id="IPR022554">
    <property type="entry name" value="RGI1"/>
</dbReference>
<evidence type="ECO:0000256" key="5">
    <source>
        <dbReference type="SAM" id="MobiDB-lite"/>
    </source>
</evidence>
<dbReference type="GO" id="GO:0005886">
    <property type="term" value="C:plasma membrane"/>
    <property type="evidence" value="ECO:0007669"/>
    <property type="project" value="UniProtKB-SubCell"/>
</dbReference>
<organism evidence="6 7">
    <name type="scientific">[Candida] arabinofermentans NRRL YB-2248</name>
    <dbReference type="NCBI Taxonomy" id="983967"/>
    <lineage>
        <taxon>Eukaryota</taxon>
        <taxon>Fungi</taxon>
        <taxon>Dikarya</taxon>
        <taxon>Ascomycota</taxon>
        <taxon>Saccharomycotina</taxon>
        <taxon>Pichiomycetes</taxon>
        <taxon>Pichiales</taxon>
        <taxon>Pichiaceae</taxon>
        <taxon>Ogataea</taxon>
        <taxon>Ogataea/Candida clade</taxon>
    </lineage>
</organism>
<sequence>MSRKNSHSEPLHLNHLNPKSNRRPSSNVAQFDNFNEVEEYLKEATWDNSYDCLNVHMNYLPQFVMDEIDGNEQNVKSGMNYQNKKYKKELHDHLYQQLMPEINKMSGIDYQFEKSGEEILPNMYGTSNVYKWHFTDESNHGFDEEDYNVRDHWKVQLDVETNSTDPYVNVDFKCIRI</sequence>
<dbReference type="EMBL" id="KV453861">
    <property type="protein sequence ID" value="ODV83805.1"/>
    <property type="molecule type" value="Genomic_DNA"/>
</dbReference>
<dbReference type="GO" id="GO:0006112">
    <property type="term" value="P:energy reserve metabolic process"/>
    <property type="evidence" value="ECO:0007669"/>
    <property type="project" value="InterPro"/>
</dbReference>
<reference evidence="7" key="1">
    <citation type="submission" date="2016-04" db="EMBL/GenBank/DDBJ databases">
        <title>Comparative genomics of biotechnologically important yeasts.</title>
        <authorList>
            <consortium name="DOE Joint Genome Institute"/>
            <person name="Riley R."/>
            <person name="Haridas S."/>
            <person name="Wolfe K.H."/>
            <person name="Lopes M.R."/>
            <person name="Hittinger C.T."/>
            <person name="Goker M."/>
            <person name="Salamov A."/>
            <person name="Wisecaver J."/>
            <person name="Long T.M."/>
            <person name="Aerts A.L."/>
            <person name="Barry K."/>
            <person name="Choi C."/>
            <person name="Clum A."/>
            <person name="Coughlan A.Y."/>
            <person name="Deshpande S."/>
            <person name="Douglass A.P."/>
            <person name="Hanson S.J."/>
            <person name="Klenk H.-P."/>
            <person name="Labutti K."/>
            <person name="Lapidus A."/>
            <person name="Lindquist E."/>
            <person name="Lipzen A."/>
            <person name="Meier-Kolthoff J.P."/>
            <person name="Ohm R.A."/>
            <person name="Otillar R.P."/>
            <person name="Pangilinan J."/>
            <person name="Peng Y."/>
            <person name="Rokas A."/>
            <person name="Rosa C.A."/>
            <person name="Scheuner C."/>
            <person name="Sibirny A.A."/>
            <person name="Slot J.C."/>
            <person name="Stielow J.B."/>
            <person name="Sun H."/>
            <person name="Kurtzman C.P."/>
            <person name="Blackwell M."/>
            <person name="Grigoriev I.V."/>
            <person name="Jeffries T.W."/>
        </authorList>
    </citation>
    <scope>NUCLEOTIDE SEQUENCE [LARGE SCALE GENOMIC DNA]</scope>
    <source>
        <strain evidence="7">NRRL YB-2248</strain>
    </source>
</reference>
<dbReference type="Proteomes" id="UP000094801">
    <property type="component" value="Unassembled WGS sequence"/>
</dbReference>
<dbReference type="Gene3D" id="3.40.1000.40">
    <property type="entry name" value="Respiratory growth induced protein 1"/>
    <property type="match status" value="1"/>
</dbReference>
<gene>
    <name evidence="6" type="ORF">CANARDRAFT_9365</name>
</gene>
<proteinExistence type="inferred from homology"/>
<dbReference type="InterPro" id="IPR038235">
    <property type="entry name" value="RGI1_sf"/>
</dbReference>
<comment type="subcellular location">
    <subcellularLocation>
        <location evidence="2">Cell membrane</location>
        <topology evidence="2">Peripheral membrane protein</topology>
    </subcellularLocation>
</comment>
<protein>
    <recommendedName>
        <fullName evidence="4">Respiratory growth induced protein 1</fullName>
    </recommendedName>
</protein>
<feature type="compositionally biased region" description="Polar residues" evidence="5">
    <location>
        <begin position="17"/>
        <end position="26"/>
    </location>
</feature>
<feature type="compositionally biased region" description="Basic and acidic residues" evidence="5">
    <location>
        <begin position="1"/>
        <end position="12"/>
    </location>
</feature>
<evidence type="ECO:0000256" key="4">
    <source>
        <dbReference type="ARBA" id="ARBA00021474"/>
    </source>
</evidence>
<dbReference type="Pfam" id="PF10843">
    <property type="entry name" value="RGI1"/>
    <property type="match status" value="1"/>
</dbReference>
<keyword evidence="7" id="KW-1185">Reference proteome</keyword>
<comment type="similarity">
    <text evidence="3">Belongs to the RGI1 family.</text>
</comment>
<feature type="region of interest" description="Disordered" evidence="5">
    <location>
        <begin position="1"/>
        <end position="26"/>
    </location>
</feature>
<evidence type="ECO:0000256" key="2">
    <source>
        <dbReference type="ARBA" id="ARBA00004202"/>
    </source>
</evidence>
<evidence type="ECO:0000256" key="3">
    <source>
        <dbReference type="ARBA" id="ARBA00009268"/>
    </source>
</evidence>
<accession>A0A1E4SWD3</accession>
<comment type="function">
    <text evidence="1">Involved in the control of energetic metabolism and significantly contribute to cell fitness, especially under respiratory growth conditions.</text>
</comment>
<evidence type="ECO:0000313" key="7">
    <source>
        <dbReference type="Proteomes" id="UP000094801"/>
    </source>
</evidence>
<name>A0A1E4SWD3_9ASCO</name>